<dbReference type="RefSeq" id="WP_111320670.1">
    <property type="nucleotide sequence ID" value="NZ_BIFX01000001.1"/>
</dbReference>
<evidence type="ECO:0000313" key="1">
    <source>
        <dbReference type="EMBL" id="PZW33082.1"/>
    </source>
</evidence>
<organism evidence="1 2">
    <name type="scientific">Thermosporothrix hazakensis</name>
    <dbReference type="NCBI Taxonomy" id="644383"/>
    <lineage>
        <taxon>Bacteria</taxon>
        <taxon>Bacillati</taxon>
        <taxon>Chloroflexota</taxon>
        <taxon>Ktedonobacteria</taxon>
        <taxon>Ktedonobacterales</taxon>
        <taxon>Thermosporotrichaceae</taxon>
        <taxon>Thermosporothrix</taxon>
    </lineage>
</organism>
<dbReference type="EMBL" id="QKUF01000003">
    <property type="protein sequence ID" value="PZW33082.1"/>
    <property type="molecule type" value="Genomic_DNA"/>
</dbReference>
<proteinExistence type="predicted"/>
<evidence type="ECO:0000313" key="2">
    <source>
        <dbReference type="Proteomes" id="UP000248806"/>
    </source>
</evidence>
<sequence length="65" mass="8037">MPERPFIEEKDYQHLLSLGFTEVEASRLIHMKNHVGEQIEYREMVQESRRLNFIRWLIEHNRLSR</sequence>
<name>A0A326UB46_THEHA</name>
<dbReference type="OrthoDB" id="164372at2"/>
<keyword evidence="2" id="KW-1185">Reference proteome</keyword>
<reference evidence="1 2" key="1">
    <citation type="submission" date="2018-06" db="EMBL/GenBank/DDBJ databases">
        <title>Genomic Encyclopedia of Archaeal and Bacterial Type Strains, Phase II (KMG-II): from individual species to whole genera.</title>
        <authorList>
            <person name="Goeker M."/>
        </authorList>
    </citation>
    <scope>NUCLEOTIDE SEQUENCE [LARGE SCALE GENOMIC DNA]</scope>
    <source>
        <strain evidence="1 2">ATCC BAA-1881</strain>
    </source>
</reference>
<accession>A0A326UB46</accession>
<protein>
    <submittedName>
        <fullName evidence="1">Uncharacterized protein</fullName>
    </submittedName>
</protein>
<comment type="caution">
    <text evidence="1">The sequence shown here is derived from an EMBL/GenBank/DDBJ whole genome shotgun (WGS) entry which is preliminary data.</text>
</comment>
<dbReference type="Proteomes" id="UP000248806">
    <property type="component" value="Unassembled WGS sequence"/>
</dbReference>
<dbReference type="AlphaFoldDB" id="A0A326UB46"/>
<gene>
    <name evidence="1" type="ORF">EI42_01633</name>
</gene>